<feature type="transmembrane region" description="Helical" evidence="2">
    <location>
        <begin position="20"/>
        <end position="38"/>
    </location>
</feature>
<dbReference type="PROSITE" id="PS51257">
    <property type="entry name" value="PROKAR_LIPOPROTEIN"/>
    <property type="match status" value="1"/>
</dbReference>
<keyword evidence="6" id="KW-1185">Reference proteome</keyword>
<dbReference type="Proteomes" id="UP000265566">
    <property type="component" value="Chromosome 7"/>
</dbReference>
<feature type="transmembrane region" description="Helical" evidence="2">
    <location>
        <begin position="50"/>
        <end position="73"/>
    </location>
</feature>
<protein>
    <submittedName>
        <fullName evidence="3">Transmembrane protein, putative</fullName>
    </submittedName>
</protein>
<evidence type="ECO:0000313" key="6">
    <source>
        <dbReference type="Proteomes" id="UP000002051"/>
    </source>
</evidence>
<sequence length="212" mass="23021">MAEEKTRPLSRERLKELFKFCGVNLFVIGVVISCRSQAQSDTFFQDAEVQYYFELFHFGFEILFNVALTFAILDNPPMQYLIPSLFIILGHGFLAHCMVNLSTLRLAIGEEKDQPPCPASSRSGDSFRTDLLRWLPAILCVFSVVAVSFWRYQYGDVANVGKGPNGAGADSGEPDDAVKGPNGAGADSGEGPNGAGSDSRKPDAGGSQAWKT</sequence>
<evidence type="ECO:0000313" key="4">
    <source>
        <dbReference type="EMBL" id="RHN44002.1"/>
    </source>
</evidence>
<dbReference type="EMBL" id="PSQE01000007">
    <property type="protein sequence ID" value="RHN44002.1"/>
    <property type="molecule type" value="Genomic_DNA"/>
</dbReference>
<feature type="region of interest" description="Disordered" evidence="1">
    <location>
        <begin position="163"/>
        <end position="212"/>
    </location>
</feature>
<dbReference type="EnsemblPlants" id="AES77237">
    <property type="protein sequence ID" value="AES77237"/>
    <property type="gene ID" value="MTR_7g006120"/>
</dbReference>
<feature type="transmembrane region" description="Helical" evidence="2">
    <location>
        <begin position="131"/>
        <end position="152"/>
    </location>
</feature>
<dbReference type="EMBL" id="CM001223">
    <property type="protein sequence ID" value="AES77237.1"/>
    <property type="molecule type" value="Genomic_DNA"/>
</dbReference>
<dbReference type="PaxDb" id="3880-AES77237"/>
<dbReference type="Proteomes" id="UP000002051">
    <property type="component" value="Unassembled WGS sequence"/>
</dbReference>
<keyword evidence="2" id="KW-0472">Membrane</keyword>
<feature type="compositionally biased region" description="Gly residues" evidence="1">
    <location>
        <begin position="182"/>
        <end position="194"/>
    </location>
</feature>
<reference evidence="5" key="3">
    <citation type="submission" date="2015-04" db="UniProtKB">
        <authorList>
            <consortium name="EnsemblPlants"/>
        </authorList>
    </citation>
    <scope>IDENTIFICATION</scope>
    <source>
        <strain evidence="5">cv. Jemalong A17</strain>
    </source>
</reference>
<accession>G7KXN1</accession>
<keyword evidence="2 3" id="KW-0812">Transmembrane</keyword>
<reference evidence="4" key="4">
    <citation type="journal article" date="2018" name="Nat. Plants">
        <title>Whole-genome landscape of Medicago truncatula symbiotic genes.</title>
        <authorList>
            <person name="Pecrix Y."/>
            <person name="Gamas P."/>
            <person name="Carrere S."/>
        </authorList>
    </citation>
    <scope>NUCLEOTIDE SEQUENCE</scope>
    <source>
        <tissue evidence="4">Leaves</tissue>
    </source>
</reference>
<reference evidence="3 6" key="2">
    <citation type="journal article" date="2014" name="BMC Genomics">
        <title>An improved genome release (version Mt4.0) for the model legume Medicago truncatula.</title>
        <authorList>
            <person name="Tang H."/>
            <person name="Krishnakumar V."/>
            <person name="Bidwell S."/>
            <person name="Rosen B."/>
            <person name="Chan A."/>
            <person name="Zhou S."/>
            <person name="Gentzbittel L."/>
            <person name="Childs K.L."/>
            <person name="Yandell M."/>
            <person name="Gundlach H."/>
            <person name="Mayer K.F."/>
            <person name="Schwartz D.C."/>
            <person name="Town C.D."/>
        </authorList>
    </citation>
    <scope>GENOME REANNOTATION</scope>
    <source>
        <strain evidence="5 6">cv. Jemalong A17</strain>
    </source>
</reference>
<feature type="transmembrane region" description="Helical" evidence="2">
    <location>
        <begin position="80"/>
        <end position="101"/>
    </location>
</feature>
<evidence type="ECO:0000256" key="2">
    <source>
        <dbReference type="SAM" id="Phobius"/>
    </source>
</evidence>
<reference evidence="3 6" key="1">
    <citation type="journal article" date="2011" name="Nature">
        <title>The Medicago genome provides insight into the evolution of rhizobial symbioses.</title>
        <authorList>
            <person name="Young N.D."/>
            <person name="Debelle F."/>
            <person name="Oldroyd G.E."/>
            <person name="Geurts R."/>
            <person name="Cannon S.B."/>
            <person name="Udvardi M.K."/>
            <person name="Benedito V.A."/>
            <person name="Mayer K.F."/>
            <person name="Gouzy J."/>
            <person name="Schoof H."/>
            <person name="Van de Peer Y."/>
            <person name="Proost S."/>
            <person name="Cook D.R."/>
            <person name="Meyers B.C."/>
            <person name="Spannagl M."/>
            <person name="Cheung F."/>
            <person name="De Mita S."/>
            <person name="Krishnakumar V."/>
            <person name="Gundlach H."/>
            <person name="Zhou S."/>
            <person name="Mudge J."/>
            <person name="Bharti A.K."/>
            <person name="Murray J.D."/>
            <person name="Naoumkina M.A."/>
            <person name="Rosen B."/>
            <person name="Silverstein K.A."/>
            <person name="Tang H."/>
            <person name="Rombauts S."/>
            <person name="Zhao P.X."/>
            <person name="Zhou P."/>
            <person name="Barbe V."/>
            <person name="Bardou P."/>
            <person name="Bechner M."/>
            <person name="Bellec A."/>
            <person name="Berger A."/>
            <person name="Berges H."/>
            <person name="Bidwell S."/>
            <person name="Bisseling T."/>
            <person name="Choisne N."/>
            <person name="Couloux A."/>
            <person name="Denny R."/>
            <person name="Deshpande S."/>
            <person name="Dai X."/>
            <person name="Doyle J.J."/>
            <person name="Dudez A.M."/>
            <person name="Farmer A.D."/>
            <person name="Fouteau S."/>
            <person name="Franken C."/>
            <person name="Gibelin C."/>
            <person name="Gish J."/>
            <person name="Goldstein S."/>
            <person name="Gonzalez A.J."/>
            <person name="Green P.J."/>
            <person name="Hallab A."/>
            <person name="Hartog M."/>
            <person name="Hua A."/>
            <person name="Humphray S.J."/>
            <person name="Jeong D.H."/>
            <person name="Jing Y."/>
            <person name="Jocker A."/>
            <person name="Kenton S.M."/>
            <person name="Kim D.J."/>
            <person name="Klee K."/>
            <person name="Lai H."/>
            <person name="Lang C."/>
            <person name="Lin S."/>
            <person name="Macmil S.L."/>
            <person name="Magdelenat G."/>
            <person name="Matthews L."/>
            <person name="McCorrison J."/>
            <person name="Monaghan E.L."/>
            <person name="Mun J.H."/>
            <person name="Najar F.Z."/>
            <person name="Nicholson C."/>
            <person name="Noirot C."/>
            <person name="O'Bleness M."/>
            <person name="Paule C.R."/>
            <person name="Poulain J."/>
            <person name="Prion F."/>
            <person name="Qin B."/>
            <person name="Qu C."/>
            <person name="Retzel E.F."/>
            <person name="Riddle C."/>
            <person name="Sallet E."/>
            <person name="Samain S."/>
            <person name="Samson N."/>
            <person name="Sanders I."/>
            <person name="Saurat O."/>
            <person name="Scarpelli C."/>
            <person name="Schiex T."/>
            <person name="Segurens B."/>
            <person name="Severin A.J."/>
            <person name="Sherrier D.J."/>
            <person name="Shi R."/>
            <person name="Sims S."/>
            <person name="Singer S.R."/>
            <person name="Sinharoy S."/>
            <person name="Sterck L."/>
            <person name="Viollet A."/>
            <person name="Wang B.B."/>
            <person name="Wang K."/>
            <person name="Wang M."/>
            <person name="Wang X."/>
            <person name="Warfsmann J."/>
            <person name="Weissenbach J."/>
            <person name="White D.D."/>
            <person name="White J.D."/>
            <person name="Wiley G.B."/>
            <person name="Wincker P."/>
            <person name="Xing Y."/>
            <person name="Yang L."/>
            <person name="Yao Z."/>
            <person name="Ying F."/>
            <person name="Zhai J."/>
            <person name="Zhou L."/>
            <person name="Zuber A."/>
            <person name="Denarie J."/>
            <person name="Dixon R.A."/>
            <person name="May G.D."/>
            <person name="Schwartz D.C."/>
            <person name="Rogers J."/>
            <person name="Quetier F."/>
            <person name="Town C.D."/>
            <person name="Roe B.A."/>
        </authorList>
    </citation>
    <scope>NUCLEOTIDE SEQUENCE [LARGE SCALE GENOMIC DNA]</scope>
    <source>
        <strain evidence="3">A17</strain>
        <strain evidence="5 6">cv. Jemalong A17</strain>
    </source>
</reference>
<evidence type="ECO:0000313" key="3">
    <source>
        <dbReference type="EMBL" id="AES77237.1"/>
    </source>
</evidence>
<dbReference type="AlphaFoldDB" id="G7KXN1"/>
<dbReference type="HOGENOM" id="CLU_1392088_0_0_1"/>
<dbReference type="Gramene" id="rna38046">
    <property type="protein sequence ID" value="RHN44002.1"/>
    <property type="gene ID" value="gene38046"/>
</dbReference>
<gene>
    <name evidence="3" type="ordered locus">MTR_7g006120</name>
    <name evidence="4" type="ORF">MtrunA17_Chr7g0214611</name>
</gene>
<proteinExistence type="predicted"/>
<organism evidence="3 6">
    <name type="scientific">Medicago truncatula</name>
    <name type="common">Barrel medic</name>
    <name type="synonym">Medicago tribuloides</name>
    <dbReference type="NCBI Taxonomy" id="3880"/>
    <lineage>
        <taxon>Eukaryota</taxon>
        <taxon>Viridiplantae</taxon>
        <taxon>Streptophyta</taxon>
        <taxon>Embryophyta</taxon>
        <taxon>Tracheophyta</taxon>
        <taxon>Spermatophyta</taxon>
        <taxon>Magnoliopsida</taxon>
        <taxon>eudicotyledons</taxon>
        <taxon>Gunneridae</taxon>
        <taxon>Pentapetalae</taxon>
        <taxon>rosids</taxon>
        <taxon>fabids</taxon>
        <taxon>Fabales</taxon>
        <taxon>Fabaceae</taxon>
        <taxon>Papilionoideae</taxon>
        <taxon>50 kb inversion clade</taxon>
        <taxon>NPAAA clade</taxon>
        <taxon>Hologalegina</taxon>
        <taxon>IRL clade</taxon>
        <taxon>Trifolieae</taxon>
        <taxon>Medicago</taxon>
    </lineage>
</organism>
<evidence type="ECO:0000313" key="5">
    <source>
        <dbReference type="EnsemblPlants" id="AES77237"/>
    </source>
</evidence>
<name>G7KXN1_MEDTR</name>
<keyword evidence="2" id="KW-1133">Transmembrane helix</keyword>
<evidence type="ECO:0000256" key="1">
    <source>
        <dbReference type="SAM" id="MobiDB-lite"/>
    </source>
</evidence>